<dbReference type="InterPro" id="IPR035979">
    <property type="entry name" value="RBD_domain_sf"/>
</dbReference>
<dbReference type="InterPro" id="IPR000504">
    <property type="entry name" value="RRM_dom"/>
</dbReference>
<comment type="function">
    <text evidence="8">Necessary for the splicing of pre-mRNA.</text>
</comment>
<comment type="similarity">
    <text evidence="8">Belongs to the splicing factor SR family.</text>
</comment>
<evidence type="ECO:0000256" key="2">
    <source>
        <dbReference type="ARBA" id="ARBA00022664"/>
    </source>
</evidence>
<accession>A0A2V3ITS3</accession>
<dbReference type="CDD" id="cd12230">
    <property type="entry name" value="RRM1_U2AF65"/>
    <property type="match status" value="1"/>
</dbReference>
<dbReference type="CDD" id="cd12231">
    <property type="entry name" value="RRM2_U2AF65"/>
    <property type="match status" value="1"/>
</dbReference>
<dbReference type="GO" id="GO:0005634">
    <property type="term" value="C:nucleus"/>
    <property type="evidence" value="ECO:0007669"/>
    <property type="project" value="UniProtKB-SubCell"/>
</dbReference>
<dbReference type="SUPFAM" id="SSF54928">
    <property type="entry name" value="RNA-binding domain, RBD"/>
    <property type="match status" value="2"/>
</dbReference>
<keyword evidence="2 8" id="KW-0507">mRNA processing</keyword>
<protein>
    <recommendedName>
        <fullName evidence="8">Splicing factor U2AF subunit</fullName>
    </recommendedName>
    <alternativeName>
        <fullName evidence="8">U2 snRNP auxiliary factor large subunit</fullName>
    </alternativeName>
</protein>
<feature type="region of interest" description="Disordered" evidence="9">
    <location>
        <begin position="98"/>
        <end position="128"/>
    </location>
</feature>
<organism evidence="11 12">
    <name type="scientific">Gracilariopsis chorda</name>
    <dbReference type="NCBI Taxonomy" id="448386"/>
    <lineage>
        <taxon>Eukaryota</taxon>
        <taxon>Rhodophyta</taxon>
        <taxon>Florideophyceae</taxon>
        <taxon>Rhodymeniophycidae</taxon>
        <taxon>Gracilariales</taxon>
        <taxon>Gracilariaceae</taxon>
        <taxon>Gracilariopsis</taxon>
    </lineage>
</organism>
<dbReference type="SMART" id="SM00360">
    <property type="entry name" value="RRM"/>
    <property type="match status" value="3"/>
</dbReference>
<evidence type="ECO:0000256" key="7">
    <source>
        <dbReference type="PROSITE-ProRule" id="PRU00176"/>
    </source>
</evidence>
<evidence type="ECO:0000256" key="6">
    <source>
        <dbReference type="ARBA" id="ARBA00023242"/>
    </source>
</evidence>
<name>A0A2V3ITS3_9FLOR</name>
<comment type="subcellular location">
    <subcellularLocation>
        <location evidence="1 8">Nucleus</location>
    </subcellularLocation>
</comment>
<evidence type="ECO:0000256" key="8">
    <source>
        <dbReference type="RuleBase" id="RU364135"/>
    </source>
</evidence>
<dbReference type="STRING" id="448386.A0A2V3ITS3"/>
<dbReference type="FunFam" id="3.30.70.330:FF:000097">
    <property type="entry name" value="U2 snRNP auxiliary factor large subunit"/>
    <property type="match status" value="1"/>
</dbReference>
<dbReference type="OrthoDB" id="10266058at2759"/>
<dbReference type="PROSITE" id="PS50102">
    <property type="entry name" value="RRM"/>
    <property type="match status" value="3"/>
</dbReference>
<keyword evidence="3" id="KW-0677">Repeat</keyword>
<dbReference type="PANTHER" id="PTHR23139">
    <property type="entry name" value="RNA-BINDING PROTEIN"/>
    <property type="match status" value="1"/>
</dbReference>
<dbReference type="AlphaFoldDB" id="A0A2V3ITS3"/>
<evidence type="ECO:0000259" key="10">
    <source>
        <dbReference type="PROSITE" id="PS50102"/>
    </source>
</evidence>
<evidence type="ECO:0000256" key="4">
    <source>
        <dbReference type="ARBA" id="ARBA00022884"/>
    </source>
</evidence>
<feature type="domain" description="RRM" evidence="10">
    <location>
        <begin position="349"/>
        <end position="449"/>
    </location>
</feature>
<dbReference type="Pfam" id="PF00076">
    <property type="entry name" value="RRM_1"/>
    <property type="match status" value="2"/>
</dbReference>
<keyword evidence="6 8" id="KW-0539">Nucleus</keyword>
<keyword evidence="4 7" id="KW-0694">RNA-binding</keyword>
<gene>
    <name evidence="11" type="ORF">BWQ96_05101</name>
</gene>
<feature type="domain" description="RRM" evidence="10">
    <location>
        <begin position="131"/>
        <end position="213"/>
    </location>
</feature>
<dbReference type="EMBL" id="NBIV01000069">
    <property type="protein sequence ID" value="PXF45127.1"/>
    <property type="molecule type" value="Genomic_DNA"/>
</dbReference>
<keyword evidence="5 8" id="KW-0508">mRNA splicing</keyword>
<dbReference type="GO" id="GO:0006397">
    <property type="term" value="P:mRNA processing"/>
    <property type="evidence" value="ECO:0007669"/>
    <property type="project" value="UniProtKB-KW"/>
</dbReference>
<evidence type="ECO:0000313" key="11">
    <source>
        <dbReference type="EMBL" id="PXF45127.1"/>
    </source>
</evidence>
<evidence type="ECO:0000256" key="3">
    <source>
        <dbReference type="ARBA" id="ARBA00022737"/>
    </source>
</evidence>
<dbReference type="InterPro" id="IPR006529">
    <property type="entry name" value="U2AF_lg"/>
</dbReference>
<keyword evidence="12" id="KW-1185">Reference proteome</keyword>
<comment type="caution">
    <text evidence="11">The sequence shown here is derived from an EMBL/GenBank/DDBJ whole genome shotgun (WGS) entry which is preliminary data.</text>
</comment>
<dbReference type="InterPro" id="IPR012677">
    <property type="entry name" value="Nucleotide-bd_a/b_plait_sf"/>
</dbReference>
<evidence type="ECO:0000256" key="1">
    <source>
        <dbReference type="ARBA" id="ARBA00004123"/>
    </source>
</evidence>
<dbReference type="SMART" id="SM00361">
    <property type="entry name" value="RRM_1"/>
    <property type="match status" value="2"/>
</dbReference>
<dbReference type="InterPro" id="IPR003954">
    <property type="entry name" value="RRM_euk-type"/>
</dbReference>
<dbReference type="NCBIfam" id="TIGR01642">
    <property type="entry name" value="U2AF_lg"/>
    <property type="match status" value="1"/>
</dbReference>
<dbReference type="GO" id="GO:0003723">
    <property type="term" value="F:RNA binding"/>
    <property type="evidence" value="ECO:0007669"/>
    <property type="project" value="UniProtKB-UniRule"/>
</dbReference>
<dbReference type="CDD" id="cd12232">
    <property type="entry name" value="RRM3_U2AF65"/>
    <property type="match status" value="1"/>
</dbReference>
<feature type="compositionally biased region" description="Polar residues" evidence="9">
    <location>
        <begin position="100"/>
        <end position="127"/>
    </location>
</feature>
<proteinExistence type="inferred from homology"/>
<dbReference type="GO" id="GO:0008380">
    <property type="term" value="P:RNA splicing"/>
    <property type="evidence" value="ECO:0007669"/>
    <property type="project" value="UniProtKB-KW"/>
</dbReference>
<reference evidence="11 12" key="1">
    <citation type="journal article" date="2018" name="Mol. Biol. Evol.">
        <title>Analysis of the draft genome of the red seaweed Gracilariopsis chorda provides insights into genome size evolution in Rhodophyta.</title>
        <authorList>
            <person name="Lee J."/>
            <person name="Yang E.C."/>
            <person name="Graf L."/>
            <person name="Yang J.H."/>
            <person name="Qiu H."/>
            <person name="Zel Zion U."/>
            <person name="Chan C.X."/>
            <person name="Stephens T.G."/>
            <person name="Weber A.P.M."/>
            <person name="Boo G.H."/>
            <person name="Boo S.M."/>
            <person name="Kim K.M."/>
            <person name="Shin Y."/>
            <person name="Jung M."/>
            <person name="Lee S.J."/>
            <person name="Yim H.S."/>
            <person name="Lee J.H."/>
            <person name="Bhattacharya D."/>
            <person name="Yoon H.S."/>
        </authorList>
    </citation>
    <scope>NUCLEOTIDE SEQUENCE [LARGE SCALE GENOMIC DNA]</scope>
    <source>
        <strain evidence="11 12">SKKU-2015</strain>
        <tissue evidence="11">Whole body</tissue>
    </source>
</reference>
<feature type="domain" description="RRM" evidence="10">
    <location>
        <begin position="245"/>
        <end position="323"/>
    </location>
</feature>
<evidence type="ECO:0000256" key="9">
    <source>
        <dbReference type="SAM" id="MobiDB-lite"/>
    </source>
</evidence>
<dbReference type="Gene3D" id="3.30.70.330">
    <property type="match status" value="3"/>
</dbReference>
<dbReference type="Proteomes" id="UP000247409">
    <property type="component" value="Unassembled WGS sequence"/>
</dbReference>
<sequence>MEPSLRSPPRRRRRRPTLWDVREFPYGIPVPIPGAASTAVSARIPAPSSRAEPLRAAVPGPADIVRAPQPGEDGPLAGINIHALRALLTPGSTPPVPHIQSPTQVGITPTQSSTPGHASPEGAQQATRHARRLYVGNLPANTTEAQIEDFFNRALQAAHGTETPGNPVVSVYTNLEKRFAFIETRTIREAAAGLALDGVKFRDMFLRLRRPNDYNPSLAGDARPPDRFDPSILGIVSTQVSDGPNKVFVGGIPYTLTEDQIKNLLSSYGALAAFNLIKEPNTGMSKGFAFFEYVDPHVVDAACEGLHGMQVGDKTLTVRRATHTNGTATYASGMLGGSYSMNGGASLSANVLLPEISRVVALCDAITEEQLEDDDEYEDIAHDVKDEARRLGSLEEVLIARPRDGVRLKKAVGKVFLKFREKDDAERALMIMSGRKFGEHIVRAEYLDESRFDARQF</sequence>
<evidence type="ECO:0000313" key="12">
    <source>
        <dbReference type="Proteomes" id="UP000247409"/>
    </source>
</evidence>
<evidence type="ECO:0000256" key="5">
    <source>
        <dbReference type="ARBA" id="ARBA00023187"/>
    </source>
</evidence>